<evidence type="ECO:0008006" key="3">
    <source>
        <dbReference type="Google" id="ProtNLM"/>
    </source>
</evidence>
<reference evidence="1 2" key="1">
    <citation type="journal article" date="2015" name="Genome Announc.">
        <title>Complete Genome Sequence of Biocontrol Strain Pseudomonas fluorescens LBUM223.</title>
        <authorList>
            <person name="Roquigny R."/>
            <person name="Arseneault T."/>
            <person name="Gadkar V.J."/>
            <person name="Novinscak A."/>
            <person name="Joly D.L."/>
            <person name="Filion M."/>
        </authorList>
    </citation>
    <scope>NUCLEOTIDE SEQUENCE [LARGE SCALE GENOMIC DNA]</scope>
    <source>
        <strain evidence="1 2">LBUM223</strain>
    </source>
</reference>
<proteinExistence type="predicted"/>
<name>A0AAU8TCC7_9PSED</name>
<evidence type="ECO:0000313" key="1">
    <source>
        <dbReference type="EMBL" id="AKA80570.1"/>
    </source>
</evidence>
<organism evidence="1 2">
    <name type="scientific">Pseudomonas synxantha</name>
    <dbReference type="NCBI Taxonomy" id="47883"/>
    <lineage>
        <taxon>Bacteria</taxon>
        <taxon>Pseudomonadati</taxon>
        <taxon>Pseudomonadota</taxon>
        <taxon>Gammaproteobacteria</taxon>
        <taxon>Pseudomonadales</taxon>
        <taxon>Pseudomonadaceae</taxon>
        <taxon>Pseudomonas</taxon>
    </lineage>
</organism>
<gene>
    <name evidence="1" type="ORF">VO64_0024</name>
</gene>
<dbReference type="EMBL" id="CP011117">
    <property type="protein sequence ID" value="AKA80570.1"/>
    <property type="molecule type" value="Genomic_DNA"/>
</dbReference>
<protein>
    <recommendedName>
        <fullName evidence="3">Mobile element protein</fullName>
    </recommendedName>
</protein>
<dbReference type="KEGG" id="pfb:VO64_0024"/>
<accession>A0AAU8TCC7</accession>
<dbReference type="Proteomes" id="UP000033099">
    <property type="component" value="Chromosome"/>
</dbReference>
<evidence type="ECO:0000313" key="2">
    <source>
        <dbReference type="Proteomes" id="UP000033099"/>
    </source>
</evidence>
<dbReference type="AlphaFoldDB" id="A0AAU8TCC7"/>
<sequence length="48" mass="5396">MLPTYKARPQKNLFTANQCWPALLEAGVLHDIKIEVVTKCSPVAHLFC</sequence>